<sequence length="122" mass="14190">MKKLGISSQQRIRSSLDFDAIYNYRQKVWSSSLLIFGMPNQKEVTRFGLSVSKRHGNAVVRARLKRLLREAFRQSQHQLPQGMDIILIPQKDAKATVDDFCTALIKLTKKLQRRFQKEKGQE</sequence>
<evidence type="ECO:0000256" key="4">
    <source>
        <dbReference type="ARBA" id="ARBA00022801"/>
    </source>
</evidence>
<dbReference type="Gene3D" id="3.30.230.10">
    <property type="match status" value="1"/>
</dbReference>
<evidence type="ECO:0000256" key="5">
    <source>
        <dbReference type="ARBA" id="ARBA00022884"/>
    </source>
</evidence>
<protein>
    <submittedName>
        <fullName evidence="6">Uncharacterized protein</fullName>
    </submittedName>
</protein>
<dbReference type="InterPro" id="IPR020568">
    <property type="entry name" value="Ribosomal_Su5_D2-typ_SF"/>
</dbReference>
<dbReference type="GO" id="GO:0042781">
    <property type="term" value="F:3'-tRNA processing endoribonuclease activity"/>
    <property type="evidence" value="ECO:0007669"/>
    <property type="project" value="TreeGrafter"/>
</dbReference>
<dbReference type="Pfam" id="PF00825">
    <property type="entry name" value="Ribonuclease_P"/>
    <property type="match status" value="1"/>
</dbReference>
<dbReference type="GO" id="GO:0030677">
    <property type="term" value="C:ribonuclease P complex"/>
    <property type="evidence" value="ECO:0007669"/>
    <property type="project" value="TreeGrafter"/>
</dbReference>
<dbReference type="EMBL" id="UOGL01000663">
    <property type="protein sequence ID" value="VAX42509.1"/>
    <property type="molecule type" value="Genomic_DNA"/>
</dbReference>
<gene>
    <name evidence="6" type="ORF">MNBD_PLANCTO02-769</name>
</gene>
<organism evidence="6">
    <name type="scientific">hydrothermal vent metagenome</name>
    <dbReference type="NCBI Taxonomy" id="652676"/>
    <lineage>
        <taxon>unclassified sequences</taxon>
        <taxon>metagenomes</taxon>
        <taxon>ecological metagenomes</taxon>
    </lineage>
</organism>
<keyword evidence="2" id="KW-0540">Nuclease</keyword>
<dbReference type="GO" id="GO:0000049">
    <property type="term" value="F:tRNA binding"/>
    <property type="evidence" value="ECO:0007669"/>
    <property type="project" value="InterPro"/>
</dbReference>
<dbReference type="PANTHER" id="PTHR33992:SF1">
    <property type="entry name" value="RIBONUCLEASE P PROTEIN COMPONENT"/>
    <property type="match status" value="1"/>
</dbReference>
<evidence type="ECO:0000256" key="2">
    <source>
        <dbReference type="ARBA" id="ARBA00022722"/>
    </source>
</evidence>
<evidence type="ECO:0000256" key="3">
    <source>
        <dbReference type="ARBA" id="ARBA00022759"/>
    </source>
</evidence>
<accession>A0A3B1DJ97</accession>
<keyword evidence="5" id="KW-0694">RNA-binding</keyword>
<dbReference type="SUPFAM" id="SSF54211">
    <property type="entry name" value="Ribosomal protein S5 domain 2-like"/>
    <property type="match status" value="1"/>
</dbReference>
<dbReference type="AlphaFoldDB" id="A0A3B1DJ97"/>
<dbReference type="InterPro" id="IPR000100">
    <property type="entry name" value="RNase_P"/>
</dbReference>
<dbReference type="InterPro" id="IPR014721">
    <property type="entry name" value="Ribsml_uS5_D2-typ_fold_subgr"/>
</dbReference>
<keyword evidence="4" id="KW-0378">Hydrolase</keyword>
<reference evidence="6" key="1">
    <citation type="submission" date="2018-06" db="EMBL/GenBank/DDBJ databases">
        <authorList>
            <person name="Zhirakovskaya E."/>
        </authorList>
    </citation>
    <scope>NUCLEOTIDE SEQUENCE</scope>
</reference>
<dbReference type="GO" id="GO:0004526">
    <property type="term" value="F:ribonuclease P activity"/>
    <property type="evidence" value="ECO:0007669"/>
    <property type="project" value="InterPro"/>
</dbReference>
<keyword evidence="3" id="KW-0255">Endonuclease</keyword>
<proteinExistence type="inferred from homology"/>
<dbReference type="PANTHER" id="PTHR33992">
    <property type="entry name" value="RIBONUCLEASE P PROTEIN COMPONENT"/>
    <property type="match status" value="1"/>
</dbReference>
<evidence type="ECO:0000256" key="1">
    <source>
        <dbReference type="ARBA" id="ARBA00022694"/>
    </source>
</evidence>
<dbReference type="NCBIfam" id="TIGR00188">
    <property type="entry name" value="rnpA"/>
    <property type="match status" value="1"/>
</dbReference>
<name>A0A3B1DJ97_9ZZZZ</name>
<evidence type="ECO:0000313" key="6">
    <source>
        <dbReference type="EMBL" id="VAX42509.1"/>
    </source>
</evidence>
<keyword evidence="1" id="KW-0819">tRNA processing</keyword>
<dbReference type="HAMAP" id="MF_00227">
    <property type="entry name" value="RNase_P"/>
    <property type="match status" value="1"/>
</dbReference>